<feature type="region of interest" description="Disordered" evidence="1">
    <location>
        <begin position="1"/>
        <end position="109"/>
    </location>
</feature>
<evidence type="ECO:0000256" key="1">
    <source>
        <dbReference type="SAM" id="MobiDB-lite"/>
    </source>
</evidence>
<sequence length="359" mass="39765">MAKTRGAKSSSPSSRLRAPRETHVQGSISEPPQPLVVPPSIEDAPLTSPSRRYETRRPPTTLEASSSRAKKSGSHPPKKKARVSTPIESSEPPLEPQPSQPPTIESQIPSGMTPEVVIRRPMVTQPPIEALDFYESMTTHHVRDPAVIHFTIDERHGILGARHIAEALRNPYEPARLEDYRVWTHPSQSDSPYFVQRGIHTPISVEEGALPQHRRSIGRSCSERMLFHFSSPDCYVRSWSTWDIHPSLSLSADAFAEKWTSMTTYGAEPGAPTRPEHPEIPYPKQPEEPQPVEILADMRAPTPAVPSIEPILEVTPSTPPATPETPLVIPSTSEPSPPPEFRIAISIPSLEAYVTLCRH</sequence>
<feature type="compositionally biased region" description="Low complexity" evidence="1">
    <location>
        <begin position="324"/>
        <end position="334"/>
    </location>
</feature>
<dbReference type="EMBL" id="AM474390">
    <property type="protein sequence ID" value="CAN77359.1"/>
    <property type="molecule type" value="Genomic_DNA"/>
</dbReference>
<feature type="compositionally biased region" description="Basic residues" evidence="1">
    <location>
        <begin position="68"/>
        <end position="82"/>
    </location>
</feature>
<dbReference type="AlphaFoldDB" id="A5BX60"/>
<feature type="region of interest" description="Disordered" evidence="1">
    <location>
        <begin position="312"/>
        <end position="340"/>
    </location>
</feature>
<evidence type="ECO:0000313" key="2">
    <source>
        <dbReference type="EMBL" id="CAN77359.1"/>
    </source>
</evidence>
<organism evidence="2">
    <name type="scientific">Vitis vinifera</name>
    <name type="common">Grape</name>
    <dbReference type="NCBI Taxonomy" id="29760"/>
    <lineage>
        <taxon>Eukaryota</taxon>
        <taxon>Viridiplantae</taxon>
        <taxon>Streptophyta</taxon>
        <taxon>Embryophyta</taxon>
        <taxon>Tracheophyta</taxon>
        <taxon>Spermatophyta</taxon>
        <taxon>Magnoliopsida</taxon>
        <taxon>eudicotyledons</taxon>
        <taxon>Gunneridae</taxon>
        <taxon>Pentapetalae</taxon>
        <taxon>rosids</taxon>
        <taxon>Vitales</taxon>
        <taxon>Vitaceae</taxon>
        <taxon>Viteae</taxon>
        <taxon>Vitis</taxon>
    </lineage>
</organism>
<reference evidence="2" key="1">
    <citation type="journal article" date="2007" name="PLoS ONE">
        <title>The first genome sequence of an elite grapevine cultivar (Pinot noir Vitis vinifera L.): coping with a highly heterozygous genome.</title>
        <authorList>
            <person name="Velasco R."/>
            <person name="Zharkikh A."/>
            <person name="Troggio M."/>
            <person name="Cartwright D.A."/>
            <person name="Cestaro A."/>
            <person name="Pruss D."/>
            <person name="Pindo M."/>
            <person name="FitzGerald L.M."/>
            <person name="Vezzulli S."/>
            <person name="Reid J."/>
            <person name="Malacarne G."/>
            <person name="Iliev D."/>
            <person name="Coppola G."/>
            <person name="Wardell B."/>
            <person name="Micheletti D."/>
            <person name="Macalma T."/>
            <person name="Facci M."/>
            <person name="Mitchell J.T."/>
            <person name="Perazzolli M."/>
            <person name="Eldredge G."/>
            <person name="Gatto P."/>
            <person name="Oyzerski R."/>
            <person name="Moretto M."/>
            <person name="Gutin N."/>
            <person name="Stefanini M."/>
            <person name="Chen Y."/>
            <person name="Segala C."/>
            <person name="Davenport C."/>
            <person name="Dematte L."/>
            <person name="Mraz A."/>
            <person name="Battilana J."/>
            <person name="Stormo K."/>
            <person name="Costa F."/>
            <person name="Tao Q."/>
            <person name="Si-Ammour A."/>
            <person name="Harkins T."/>
            <person name="Lackey A."/>
            <person name="Perbost C."/>
            <person name="Taillon B."/>
            <person name="Stella A."/>
            <person name="Solovyev V."/>
            <person name="Fawcett J.A."/>
            <person name="Sterck L."/>
            <person name="Vandepoele K."/>
            <person name="Grando S.M."/>
            <person name="Toppo S."/>
            <person name="Moser C."/>
            <person name="Lanchbury J."/>
            <person name="Bogden R."/>
            <person name="Skolnick M."/>
            <person name="Sgaramella V."/>
            <person name="Bhatnagar S.K."/>
            <person name="Fontana P."/>
            <person name="Gutin A."/>
            <person name="Van de Peer Y."/>
            <person name="Salamini F."/>
            <person name="Viola R."/>
        </authorList>
    </citation>
    <scope>NUCLEOTIDE SEQUENCE</scope>
</reference>
<proteinExistence type="predicted"/>
<protein>
    <submittedName>
        <fullName evidence="2">Uncharacterized protein</fullName>
    </submittedName>
</protein>
<accession>A5BX60</accession>
<gene>
    <name evidence="2" type="ORF">VITISV_020082</name>
</gene>
<name>A5BX60_VITVI</name>